<feature type="compositionally biased region" description="Polar residues" evidence="1">
    <location>
        <begin position="24"/>
        <end position="75"/>
    </location>
</feature>
<name>A0A074ZFQ0_OPIVI</name>
<feature type="compositionally biased region" description="Acidic residues" evidence="1">
    <location>
        <begin position="83"/>
        <end position="92"/>
    </location>
</feature>
<accession>A0A074ZFQ0</accession>
<feature type="compositionally biased region" description="Polar residues" evidence="1">
    <location>
        <begin position="189"/>
        <end position="205"/>
    </location>
</feature>
<dbReference type="RefSeq" id="XP_009170153.1">
    <property type="nucleotide sequence ID" value="XM_009171889.1"/>
</dbReference>
<keyword evidence="3" id="KW-1185">Reference proteome</keyword>
<dbReference type="AlphaFoldDB" id="A0A074ZFQ0"/>
<evidence type="ECO:0000313" key="2">
    <source>
        <dbReference type="EMBL" id="KER26106.1"/>
    </source>
</evidence>
<dbReference type="GeneID" id="20320765"/>
<dbReference type="CTD" id="20320765"/>
<evidence type="ECO:0000256" key="1">
    <source>
        <dbReference type="SAM" id="MobiDB-lite"/>
    </source>
</evidence>
<feature type="compositionally biased region" description="Low complexity" evidence="1">
    <location>
        <begin position="161"/>
        <end position="172"/>
    </location>
</feature>
<reference evidence="2 3" key="1">
    <citation type="submission" date="2013-11" db="EMBL/GenBank/DDBJ databases">
        <title>Opisthorchis viverrini - life in the bile duct.</title>
        <authorList>
            <person name="Young N.D."/>
            <person name="Nagarajan N."/>
            <person name="Lin S.J."/>
            <person name="Korhonen P.K."/>
            <person name="Jex A.R."/>
            <person name="Hall R.S."/>
            <person name="Safavi-Hemami H."/>
            <person name="Kaewkong W."/>
            <person name="Bertrand D."/>
            <person name="Gao S."/>
            <person name="Seet Q."/>
            <person name="Wongkham S."/>
            <person name="Teh B.T."/>
            <person name="Wongkham C."/>
            <person name="Intapan P.M."/>
            <person name="Maleewong W."/>
            <person name="Yang X."/>
            <person name="Hu M."/>
            <person name="Wang Z."/>
            <person name="Hofmann A."/>
            <person name="Sternberg P.W."/>
            <person name="Tan P."/>
            <person name="Wang J."/>
            <person name="Gasser R.B."/>
        </authorList>
    </citation>
    <scope>NUCLEOTIDE SEQUENCE [LARGE SCALE GENOMIC DNA]</scope>
</reference>
<feature type="compositionally biased region" description="Basic and acidic residues" evidence="1">
    <location>
        <begin position="12"/>
        <end position="23"/>
    </location>
</feature>
<feature type="region of interest" description="Disordered" evidence="1">
    <location>
        <begin position="1"/>
        <end position="206"/>
    </location>
</feature>
<dbReference type="EMBL" id="KL596756">
    <property type="protein sequence ID" value="KER26106.1"/>
    <property type="molecule type" value="Genomic_DNA"/>
</dbReference>
<dbReference type="KEGG" id="ovi:T265_06586"/>
<proteinExistence type="predicted"/>
<sequence>MPVTWISEDTSETIRTENAEKQEPMQNSSETAAQKSQSSIATDKQPADQSLPSGQNPSNIPTETQDHNSQMTNRFTHSRFNEEENAQTEESLDSSSGDMQHKSESPDTKEANTIASTIANAQQPISNPTEPAAHMPATRSGEDTRETNQTGNAETREPLESSSSTAAQKSQSLILTDTQTADPALRSAKNPSGIPTETPNRSSPIKISISYRPNNEAEVLQTEEILDSSTGNIHHASILLSIANIYLVSSLIACLN</sequence>
<protein>
    <submittedName>
        <fullName evidence="2">Uncharacterized protein</fullName>
    </submittedName>
</protein>
<organism evidence="2 3">
    <name type="scientific">Opisthorchis viverrini</name>
    <name type="common">Southeast Asian liver fluke</name>
    <dbReference type="NCBI Taxonomy" id="6198"/>
    <lineage>
        <taxon>Eukaryota</taxon>
        <taxon>Metazoa</taxon>
        <taxon>Spiralia</taxon>
        <taxon>Lophotrochozoa</taxon>
        <taxon>Platyhelminthes</taxon>
        <taxon>Trematoda</taxon>
        <taxon>Digenea</taxon>
        <taxon>Opisthorchiida</taxon>
        <taxon>Opisthorchiata</taxon>
        <taxon>Opisthorchiidae</taxon>
        <taxon>Opisthorchis</taxon>
    </lineage>
</organism>
<dbReference type="Proteomes" id="UP000054324">
    <property type="component" value="Unassembled WGS sequence"/>
</dbReference>
<evidence type="ECO:0000313" key="3">
    <source>
        <dbReference type="Proteomes" id="UP000054324"/>
    </source>
</evidence>
<feature type="compositionally biased region" description="Basic and acidic residues" evidence="1">
    <location>
        <begin position="99"/>
        <end position="110"/>
    </location>
</feature>
<gene>
    <name evidence="2" type="ORF">T265_06586</name>
</gene>
<feature type="compositionally biased region" description="Polar residues" evidence="1">
    <location>
        <begin position="111"/>
        <end position="129"/>
    </location>
</feature>